<reference evidence="1 2" key="1">
    <citation type="submission" date="2023-03" db="EMBL/GenBank/DDBJ databases">
        <title>High recombination rates correlate with genetic variation in Cardiocondyla obscurior ants.</title>
        <authorList>
            <person name="Errbii M."/>
        </authorList>
    </citation>
    <scope>NUCLEOTIDE SEQUENCE [LARGE SCALE GENOMIC DNA]</scope>
    <source>
        <strain evidence="1">Alpha-2009</strain>
        <tissue evidence="1">Whole body</tissue>
    </source>
</reference>
<dbReference type="Proteomes" id="UP001430953">
    <property type="component" value="Unassembled WGS sequence"/>
</dbReference>
<name>A0AAW2FX36_9HYME</name>
<evidence type="ECO:0000313" key="2">
    <source>
        <dbReference type="Proteomes" id="UP001430953"/>
    </source>
</evidence>
<dbReference type="AlphaFoldDB" id="A0AAW2FX36"/>
<protein>
    <submittedName>
        <fullName evidence="1">Uncharacterized protein</fullName>
    </submittedName>
</protein>
<evidence type="ECO:0000313" key="1">
    <source>
        <dbReference type="EMBL" id="KAL0118591.1"/>
    </source>
</evidence>
<organism evidence="1 2">
    <name type="scientific">Cardiocondyla obscurior</name>
    <dbReference type="NCBI Taxonomy" id="286306"/>
    <lineage>
        <taxon>Eukaryota</taxon>
        <taxon>Metazoa</taxon>
        <taxon>Ecdysozoa</taxon>
        <taxon>Arthropoda</taxon>
        <taxon>Hexapoda</taxon>
        <taxon>Insecta</taxon>
        <taxon>Pterygota</taxon>
        <taxon>Neoptera</taxon>
        <taxon>Endopterygota</taxon>
        <taxon>Hymenoptera</taxon>
        <taxon>Apocrita</taxon>
        <taxon>Aculeata</taxon>
        <taxon>Formicoidea</taxon>
        <taxon>Formicidae</taxon>
        <taxon>Myrmicinae</taxon>
        <taxon>Cardiocondyla</taxon>
    </lineage>
</organism>
<gene>
    <name evidence="1" type="ORF">PUN28_009336</name>
</gene>
<sequence length="56" mass="6443">MGNAIRYFKPKCRLYLGINKRFVKVGPVLSIPSRKKETHVAYSTVAIICIKYPFIL</sequence>
<comment type="caution">
    <text evidence="1">The sequence shown here is derived from an EMBL/GenBank/DDBJ whole genome shotgun (WGS) entry which is preliminary data.</text>
</comment>
<proteinExistence type="predicted"/>
<accession>A0AAW2FX36</accession>
<dbReference type="EMBL" id="JADYXP020000008">
    <property type="protein sequence ID" value="KAL0118591.1"/>
    <property type="molecule type" value="Genomic_DNA"/>
</dbReference>
<keyword evidence="2" id="KW-1185">Reference proteome</keyword>